<proteinExistence type="predicted"/>
<reference evidence="1" key="1">
    <citation type="submission" date="2024-12" db="EMBL/GenBank/DDBJ databases">
        <authorList>
            <person name="Wu N."/>
        </authorList>
    </citation>
    <scope>NUCLEOTIDE SEQUENCE</scope>
    <source>
        <strain evidence="1">P15</strain>
    </source>
</reference>
<evidence type="ECO:0000313" key="1">
    <source>
        <dbReference type="EMBL" id="MFM9328824.1"/>
    </source>
</evidence>
<name>A0ACC7NXS2_9BACL</name>
<protein>
    <submittedName>
        <fullName evidence="1">DHA2 family efflux MFS transporter permease subunit</fullName>
    </submittedName>
</protein>
<gene>
    <name evidence="1" type="ORF">ACI1P1_11030</name>
</gene>
<dbReference type="Proteomes" id="UP001631969">
    <property type="component" value="Unassembled WGS sequence"/>
</dbReference>
<comment type="caution">
    <text evidence="1">The sequence shown here is derived from an EMBL/GenBank/DDBJ whole genome shotgun (WGS) entry which is preliminary data.</text>
</comment>
<keyword evidence="2" id="KW-1185">Reference proteome</keyword>
<organism evidence="1 2">
    <name type="scientific">Paenibacillus mesotrionivorans</name>
    <dbReference type="NCBI Taxonomy" id="3160968"/>
    <lineage>
        <taxon>Bacteria</taxon>
        <taxon>Bacillati</taxon>
        <taxon>Bacillota</taxon>
        <taxon>Bacilli</taxon>
        <taxon>Bacillales</taxon>
        <taxon>Paenibacillaceae</taxon>
        <taxon>Paenibacillus</taxon>
    </lineage>
</organism>
<sequence length="504" mass="54337">MSSKKQALGKGAPGTDQAAAHSEAFWPIMIALFFGSFFSTLASSTINIALPVLQRDFNTDLNTIQWVMTGFMLAMGTIAPVTGYFGERFSYKRLYVFSLAGFTLASVFCALSNTVATLIAFRTLQGVFCGVIVPSAMAVIYQVIPREKQAVAIGIWSASAMLAPAIGPTLSGWILEHVSWHWIFWMNLPIGIIAIIMVQLFMPYYRMKVPQSFDGIGFITVIASSASILIALSQGRAWGWTSAGTLSLLIGGLAVLGLFLWRELTAKSPLLNLRVFRSGRYTMALVITCILNISLYSGMMMTPVFLQNIQGVSPMDAGLILLPSSLAMAISMPFVGKLYGKVGPRVLTIIGLSMVALGSLPLSWLSVNTPHSYLLWCMVVRSLGIGLTMMPASNYGMEQIPKELSGHASSINNWTRSAFGSFAIAIFTAIMSSRSATHAQELAAGGLRDKVQIQMSAVTMGVDDVYLIATCIAAAAIPVAFFIRKHKKGPSAPAEQVVLEPQKA</sequence>
<evidence type="ECO:0000313" key="2">
    <source>
        <dbReference type="Proteomes" id="UP001631969"/>
    </source>
</evidence>
<accession>A0ACC7NXS2</accession>
<dbReference type="EMBL" id="JBJURJ010000006">
    <property type="protein sequence ID" value="MFM9328824.1"/>
    <property type="molecule type" value="Genomic_DNA"/>
</dbReference>